<dbReference type="InterPro" id="IPR035595">
    <property type="entry name" value="UDP_glycos_trans_CS"/>
</dbReference>
<dbReference type="EMBL" id="OU896721">
    <property type="protein sequence ID" value="CAH1153880.1"/>
    <property type="molecule type" value="Genomic_DNA"/>
</dbReference>
<dbReference type="FunFam" id="3.40.50.2000:FF:000050">
    <property type="entry name" value="UDP-glucuronosyltransferase"/>
    <property type="match status" value="1"/>
</dbReference>
<dbReference type="InterPro" id="IPR050271">
    <property type="entry name" value="UDP-glycosyltransferase"/>
</dbReference>
<evidence type="ECO:0000256" key="5">
    <source>
        <dbReference type="RuleBase" id="RU362059"/>
    </source>
</evidence>
<keyword evidence="5" id="KW-0472">Membrane</keyword>
<comment type="subcellular location">
    <subcellularLocation>
        <location evidence="5">Membrane</location>
        <topology evidence="5">Single-pass membrane protein</topology>
    </subcellularLocation>
</comment>
<evidence type="ECO:0000256" key="2">
    <source>
        <dbReference type="ARBA" id="ARBA00022676"/>
    </source>
</evidence>
<dbReference type="SUPFAM" id="SSF53756">
    <property type="entry name" value="UDP-Glycosyltransferase/glycogen phosphorylase"/>
    <property type="match status" value="1"/>
</dbReference>
<dbReference type="InterPro" id="IPR002213">
    <property type="entry name" value="UDP_glucos_trans"/>
</dbReference>
<keyword evidence="5" id="KW-0732">Signal</keyword>
<proteinExistence type="inferred from homology"/>
<dbReference type="GO" id="GO:0016020">
    <property type="term" value="C:membrane"/>
    <property type="evidence" value="ECO:0007669"/>
    <property type="project" value="UniProtKB-SubCell"/>
</dbReference>
<dbReference type="Proteomes" id="UP001153737">
    <property type="component" value="Chromosome 15"/>
</dbReference>
<dbReference type="EC" id="2.4.1.17" evidence="5"/>
<dbReference type="GO" id="GO:0015020">
    <property type="term" value="F:glucuronosyltransferase activity"/>
    <property type="evidence" value="ECO:0007669"/>
    <property type="project" value="UniProtKB-EC"/>
</dbReference>
<feature type="transmembrane region" description="Helical" evidence="5">
    <location>
        <begin position="477"/>
        <end position="500"/>
    </location>
</feature>
<comment type="catalytic activity">
    <reaction evidence="5">
        <text>glucuronate acceptor + UDP-alpha-D-glucuronate = acceptor beta-D-glucuronoside + UDP + H(+)</text>
        <dbReference type="Rhea" id="RHEA:21032"/>
        <dbReference type="ChEBI" id="CHEBI:15378"/>
        <dbReference type="ChEBI" id="CHEBI:58052"/>
        <dbReference type="ChEBI" id="CHEBI:58223"/>
        <dbReference type="ChEBI" id="CHEBI:132367"/>
        <dbReference type="ChEBI" id="CHEBI:132368"/>
        <dbReference type="EC" id="2.4.1.17"/>
    </reaction>
</comment>
<dbReference type="Gene3D" id="3.40.50.2000">
    <property type="entry name" value="Glycogen Phosphorylase B"/>
    <property type="match status" value="1"/>
</dbReference>
<dbReference type="CDD" id="cd03784">
    <property type="entry name" value="GT1_Gtf-like"/>
    <property type="match status" value="1"/>
</dbReference>
<feature type="chain" id="PRO_5040541279" description="UDP-glucuronosyltransferase" evidence="5">
    <location>
        <begin position="22"/>
        <end position="503"/>
    </location>
</feature>
<reference evidence="6" key="1">
    <citation type="submission" date="2022-01" db="EMBL/GenBank/DDBJ databases">
        <authorList>
            <person name="King R."/>
        </authorList>
    </citation>
    <scope>NUCLEOTIDE SEQUENCE</scope>
</reference>
<evidence type="ECO:0000313" key="6">
    <source>
        <dbReference type="EMBL" id="CAH1153880.1"/>
    </source>
</evidence>
<name>A0A9P0GLG4_PHACE</name>
<protein>
    <recommendedName>
        <fullName evidence="5">UDP-glucuronosyltransferase</fullName>
        <ecNumber evidence="5">2.4.1.17</ecNumber>
    </recommendedName>
</protein>
<keyword evidence="7" id="KW-1185">Reference proteome</keyword>
<keyword evidence="2 4" id="KW-0328">Glycosyltransferase</keyword>
<evidence type="ECO:0000256" key="1">
    <source>
        <dbReference type="ARBA" id="ARBA00009995"/>
    </source>
</evidence>
<gene>
    <name evidence="6" type="ORF">PHAECO_LOCUS4686</name>
</gene>
<accession>A0A9P0GLG4</accession>
<organism evidence="6 7">
    <name type="scientific">Phaedon cochleariae</name>
    <name type="common">Mustard beetle</name>
    <dbReference type="NCBI Taxonomy" id="80249"/>
    <lineage>
        <taxon>Eukaryota</taxon>
        <taxon>Metazoa</taxon>
        <taxon>Ecdysozoa</taxon>
        <taxon>Arthropoda</taxon>
        <taxon>Hexapoda</taxon>
        <taxon>Insecta</taxon>
        <taxon>Pterygota</taxon>
        <taxon>Neoptera</taxon>
        <taxon>Endopterygota</taxon>
        <taxon>Coleoptera</taxon>
        <taxon>Polyphaga</taxon>
        <taxon>Cucujiformia</taxon>
        <taxon>Chrysomeloidea</taxon>
        <taxon>Chrysomelidae</taxon>
        <taxon>Chrysomelinae</taxon>
        <taxon>Chrysomelini</taxon>
        <taxon>Phaedon</taxon>
    </lineage>
</organism>
<dbReference type="AlphaFoldDB" id="A0A9P0GLG4"/>
<comment type="similarity">
    <text evidence="1 4">Belongs to the UDP-glycosyltransferase family.</text>
</comment>
<reference evidence="6" key="2">
    <citation type="submission" date="2022-10" db="EMBL/GenBank/DDBJ databases">
        <authorList>
            <consortium name="ENA_rothamsted_submissions"/>
            <consortium name="culmorum"/>
            <person name="King R."/>
        </authorList>
    </citation>
    <scope>NUCLEOTIDE SEQUENCE</scope>
</reference>
<sequence length="503" mass="57197">MWLNLSLLIGVLLVVSDETSAHRILGVFPLGMPSHYFLGNSLLKGLAEAGHDVTIVTVFHEKNPPNGTYREIFLDGVYETQRDSDIFKAVLSVKKTQTNFIPFLWIYQMNTLGYFVCEETLKHQKMQDLIKSNEKFDVFITSQFLIESLKGLAPHFNAHQVIFNNVMANSWMNHLVGNPSLPSFHPEIMLGFPPKMSFYQRMHNTFYKFVQTLNYHMFYYPTHNELVQKYISEDISLYDVLYNVSLVLSNSHPSLTVIQPSVPVIKEIGGFHVSPPKALTGDLKSYLDGAENGVIYFSLGSYLKSEDLSADTRAALLNAFAKRRERVIWKWDDAVLPGQPSNVKVAKWLPQSDILAHPNIKLFITHGGYLSRTETVYHGVPVIALPILGDQRMNAKAAVNDGYGIALDISNLTEAALSAAIEEILSNPKYIDNVKLRSRIMRDRKQTPIEEAAYWIDYIVKYNGAEHLRVPYLELTWYQFYLFDVGLVILGAILVPIYILRKL</sequence>
<keyword evidence="5" id="KW-0812">Transmembrane</keyword>
<feature type="signal peptide" evidence="5">
    <location>
        <begin position="1"/>
        <end position="21"/>
    </location>
</feature>
<dbReference type="PANTHER" id="PTHR48043">
    <property type="entry name" value="EG:EG0003.4 PROTEIN-RELATED"/>
    <property type="match status" value="1"/>
</dbReference>
<evidence type="ECO:0000313" key="7">
    <source>
        <dbReference type="Proteomes" id="UP001153737"/>
    </source>
</evidence>
<keyword evidence="3 4" id="KW-0808">Transferase</keyword>
<keyword evidence="5" id="KW-1133">Transmembrane helix</keyword>
<dbReference type="PANTHER" id="PTHR48043:SF159">
    <property type="entry name" value="EG:EG0003.4 PROTEIN-RELATED"/>
    <property type="match status" value="1"/>
</dbReference>
<evidence type="ECO:0000256" key="4">
    <source>
        <dbReference type="RuleBase" id="RU003718"/>
    </source>
</evidence>
<dbReference type="PROSITE" id="PS00375">
    <property type="entry name" value="UDPGT"/>
    <property type="match status" value="1"/>
</dbReference>
<dbReference type="OrthoDB" id="5835829at2759"/>
<evidence type="ECO:0000256" key="3">
    <source>
        <dbReference type="ARBA" id="ARBA00022679"/>
    </source>
</evidence>
<dbReference type="Pfam" id="PF00201">
    <property type="entry name" value="UDPGT"/>
    <property type="match status" value="1"/>
</dbReference>